<keyword evidence="1" id="KW-0802">TPR repeat</keyword>
<dbReference type="InterPro" id="IPR019734">
    <property type="entry name" value="TPR_rpt"/>
</dbReference>
<feature type="repeat" description="TPR" evidence="1">
    <location>
        <begin position="403"/>
        <end position="436"/>
    </location>
</feature>
<name>A0A0D2BBZ8_9EURO</name>
<sequence>MTSPARFGTKDEEPFVATDALQSAMSVHGLTPPSRPAYPPSLADWEDYKPIIHKLYAQEGRSLSEVQRTLCQKYHFRASCRSYKNKLRSWGIRKYYRAGTPQSNPPGILFDPNTALISTFNSEFSAGRIKTEDDGQFITGSPSRISSFPRDGFALPAAFDHKSPALRQGTQQELVKRLRDVPSSVPSFFIKHAIDDPAESIVLATDAFVRSFADSPPPPTPTDAPIKQIKPFRRRKNYIWHQFQHGLNLLEQGDVRTAFADFQRGCAMAEEYLLRPSKYALVSLLLVMGNRRWERHQQVWESVLRFMSSMSAKALGSQHPLAHIMRRIMDWDLMRGVAQTSLTVMLDLNQRKLGPAHPDVLLLQQSQSVELMRQGDFERSESLVQDSCRVSRQVYGPSSPATRNCLRRLGNLYLEQQRWDDAESVFENILALDSAANAYRGPGDESSVFTCQNLSLVNCRRGDLAKSHYWAQQELDLALKIYGPEDEYYADCVRRRAARLNGEPPQKWFSWLEVS</sequence>
<dbReference type="InterPro" id="IPR025676">
    <property type="entry name" value="Clr5_dom"/>
</dbReference>
<dbReference type="GeneID" id="27340981"/>
<dbReference type="InterPro" id="IPR011990">
    <property type="entry name" value="TPR-like_helical_dom_sf"/>
</dbReference>
<dbReference type="OrthoDB" id="309640at2759"/>
<accession>A0A0D2BBZ8</accession>
<dbReference type="PROSITE" id="PS50005">
    <property type="entry name" value="TPR"/>
    <property type="match status" value="1"/>
</dbReference>
<feature type="domain" description="Clr5" evidence="2">
    <location>
        <begin position="43"/>
        <end position="94"/>
    </location>
</feature>
<dbReference type="STRING" id="569365.A0A0D2BBZ8"/>
<dbReference type="Pfam" id="PF13424">
    <property type="entry name" value="TPR_12"/>
    <property type="match status" value="1"/>
</dbReference>
<dbReference type="Gene3D" id="1.25.40.10">
    <property type="entry name" value="Tetratricopeptide repeat domain"/>
    <property type="match status" value="1"/>
</dbReference>
<proteinExistence type="predicted"/>
<dbReference type="HOGENOM" id="CLU_528920_0_0_1"/>
<dbReference type="RefSeq" id="XP_016255283.1">
    <property type="nucleotide sequence ID" value="XM_016388355.1"/>
</dbReference>
<dbReference type="PANTHER" id="PTHR38788:SF3">
    <property type="entry name" value="CLR5 DOMAIN-CONTAINING PROTEIN"/>
    <property type="match status" value="1"/>
</dbReference>
<gene>
    <name evidence="3" type="ORF">PV07_01787</name>
</gene>
<dbReference type="Proteomes" id="UP000054466">
    <property type="component" value="Unassembled WGS sequence"/>
</dbReference>
<dbReference type="Pfam" id="PF14420">
    <property type="entry name" value="Clr5"/>
    <property type="match status" value="1"/>
</dbReference>
<reference evidence="3 4" key="1">
    <citation type="submission" date="2015-01" db="EMBL/GenBank/DDBJ databases">
        <title>The Genome Sequence of Cladophialophora immunda CBS83496.</title>
        <authorList>
            <consortium name="The Broad Institute Genomics Platform"/>
            <person name="Cuomo C."/>
            <person name="de Hoog S."/>
            <person name="Gorbushina A."/>
            <person name="Stielow B."/>
            <person name="Teixiera M."/>
            <person name="Abouelleil A."/>
            <person name="Chapman S.B."/>
            <person name="Priest M."/>
            <person name="Young S.K."/>
            <person name="Wortman J."/>
            <person name="Nusbaum C."/>
            <person name="Birren B."/>
        </authorList>
    </citation>
    <scope>NUCLEOTIDE SEQUENCE [LARGE SCALE GENOMIC DNA]</scope>
    <source>
        <strain evidence="3 4">CBS 83496</strain>
    </source>
</reference>
<dbReference type="SUPFAM" id="SSF48452">
    <property type="entry name" value="TPR-like"/>
    <property type="match status" value="1"/>
</dbReference>
<evidence type="ECO:0000259" key="2">
    <source>
        <dbReference type="Pfam" id="PF14420"/>
    </source>
</evidence>
<organism evidence="3 4">
    <name type="scientific">Cladophialophora immunda</name>
    <dbReference type="NCBI Taxonomy" id="569365"/>
    <lineage>
        <taxon>Eukaryota</taxon>
        <taxon>Fungi</taxon>
        <taxon>Dikarya</taxon>
        <taxon>Ascomycota</taxon>
        <taxon>Pezizomycotina</taxon>
        <taxon>Eurotiomycetes</taxon>
        <taxon>Chaetothyriomycetidae</taxon>
        <taxon>Chaetothyriales</taxon>
        <taxon>Herpotrichiellaceae</taxon>
        <taxon>Cladophialophora</taxon>
    </lineage>
</organism>
<evidence type="ECO:0000313" key="3">
    <source>
        <dbReference type="EMBL" id="KIW35067.1"/>
    </source>
</evidence>
<keyword evidence="4" id="KW-1185">Reference proteome</keyword>
<dbReference type="AlphaFoldDB" id="A0A0D2BBZ8"/>
<protein>
    <recommendedName>
        <fullName evidence="2">Clr5 domain-containing protein</fullName>
    </recommendedName>
</protein>
<dbReference type="EMBL" id="KN847040">
    <property type="protein sequence ID" value="KIW35067.1"/>
    <property type="molecule type" value="Genomic_DNA"/>
</dbReference>
<dbReference type="PANTHER" id="PTHR38788">
    <property type="entry name" value="CLR5 DOMAIN-CONTAINING PROTEIN"/>
    <property type="match status" value="1"/>
</dbReference>
<evidence type="ECO:0000313" key="4">
    <source>
        <dbReference type="Proteomes" id="UP000054466"/>
    </source>
</evidence>
<evidence type="ECO:0000256" key="1">
    <source>
        <dbReference type="PROSITE-ProRule" id="PRU00339"/>
    </source>
</evidence>
<dbReference type="VEuPathDB" id="FungiDB:PV07_01787"/>